<evidence type="ECO:0000313" key="1">
    <source>
        <dbReference type="EMBL" id="KAA9331339.1"/>
    </source>
</evidence>
<name>A0A7L5A241_9BACT</name>
<proteinExistence type="predicted"/>
<comment type="caution">
    <text evidence="1">The sequence shown here is derived from an EMBL/GenBank/DDBJ whole genome shotgun (WGS) entry which is preliminary data.</text>
</comment>
<dbReference type="EMBL" id="VTWU01000005">
    <property type="protein sequence ID" value="KAA9331339.1"/>
    <property type="molecule type" value="Genomic_DNA"/>
</dbReference>
<protein>
    <submittedName>
        <fullName evidence="1">Uncharacterized protein</fullName>
    </submittedName>
</protein>
<organism evidence="1 2">
    <name type="scientific">Hymenobacter busanensis</name>
    <dbReference type="NCBI Taxonomy" id="2607656"/>
    <lineage>
        <taxon>Bacteria</taxon>
        <taxon>Pseudomonadati</taxon>
        <taxon>Bacteroidota</taxon>
        <taxon>Cytophagia</taxon>
        <taxon>Cytophagales</taxon>
        <taxon>Hymenobacteraceae</taxon>
        <taxon>Hymenobacter</taxon>
    </lineage>
</organism>
<dbReference type="RefSeq" id="WP_151079516.1">
    <property type="nucleotide sequence ID" value="NZ_CP047647.1"/>
</dbReference>
<dbReference type="Proteomes" id="UP000326380">
    <property type="component" value="Unassembled WGS sequence"/>
</dbReference>
<dbReference type="AlphaFoldDB" id="A0A7L5A241"/>
<evidence type="ECO:0000313" key="2">
    <source>
        <dbReference type="Proteomes" id="UP000326380"/>
    </source>
</evidence>
<reference evidence="1 2" key="1">
    <citation type="submission" date="2019-09" db="EMBL/GenBank/DDBJ databases">
        <title>Genome sequence of Hymenobacter sp. M3.</title>
        <authorList>
            <person name="Srinivasan S."/>
        </authorList>
    </citation>
    <scope>NUCLEOTIDE SEQUENCE [LARGE SCALE GENOMIC DNA]</scope>
    <source>
        <strain evidence="1 2">M3</strain>
    </source>
</reference>
<gene>
    <name evidence="1" type="ORF">F0P96_13910</name>
</gene>
<sequence length="296" mass="31954">MRHLFSFALFATLAALAGCGTDPVPSPRLDLISDGNLQTVSRVVQPGDTLTTRAFAETAADAAPLRRFRITVQYGEGENIVPFTYLDSTISGQSFLWNNRFVASTNSGREIWRYEATDAEGRTAARQYRLIVRQPDSLQAVHSYTTLLQPPRTVASRALLVVGIGTPIPAHAADQAGFQQIVDFFYLPNAAGSPTLASPVDTAARRNRILRVGRWATKRATGLKATSLSLNDFNNLTTAGAIEAAVAAAGPLDTRTAPLAKERVVVFRTAEGQPGALYISEVNARTELTLNVKVVR</sequence>
<accession>A0A7L5A241</accession>
<dbReference type="PROSITE" id="PS51257">
    <property type="entry name" value="PROKAR_LIPOPROTEIN"/>
    <property type="match status" value="1"/>
</dbReference>
<keyword evidence="2" id="KW-1185">Reference proteome</keyword>